<sequence>MKAIQFNSNNVITTAVKCMQHDMDEATSVSKGMMVETLKKRMMRGEVVRFCYEKLDGTIRYAVGTLQSDAVKANIEGTGIPKRFFGMFAYLDLQKMQWRGFKIERLIGIVD</sequence>
<comment type="caution">
    <text evidence="1">The sequence shown here is derived from an EMBL/GenBank/DDBJ whole genome shotgun (WGS) entry which is preliminary data.</text>
</comment>
<dbReference type="InterPro" id="IPR024401">
    <property type="entry name" value="WYL_prot"/>
</dbReference>
<name>A0A415SNS4_9BACT</name>
<dbReference type="Proteomes" id="UP000285109">
    <property type="component" value="Unassembled WGS sequence"/>
</dbReference>
<reference evidence="1 2" key="1">
    <citation type="submission" date="2018-08" db="EMBL/GenBank/DDBJ databases">
        <title>A genome reference for cultivated species of the human gut microbiota.</title>
        <authorList>
            <person name="Zou Y."/>
            <person name="Xue W."/>
            <person name="Luo G."/>
        </authorList>
    </citation>
    <scope>NUCLEOTIDE SEQUENCE [LARGE SCALE GENOMIC DNA]</scope>
    <source>
        <strain evidence="1 2">AF31-28B-AC</strain>
    </source>
</reference>
<organism evidence="1 2">
    <name type="scientific">Phocaeicola plebeius</name>
    <dbReference type="NCBI Taxonomy" id="310297"/>
    <lineage>
        <taxon>Bacteria</taxon>
        <taxon>Pseudomonadati</taxon>
        <taxon>Bacteroidota</taxon>
        <taxon>Bacteroidia</taxon>
        <taxon>Bacteroidales</taxon>
        <taxon>Bacteroidaceae</taxon>
        <taxon>Phocaeicola</taxon>
    </lineage>
</organism>
<dbReference type="EMBL" id="QRQK01000068">
    <property type="protein sequence ID" value="RHM90842.1"/>
    <property type="molecule type" value="Genomic_DNA"/>
</dbReference>
<accession>A0A415SNS4</accession>
<dbReference type="AlphaFoldDB" id="A0A415SNS4"/>
<dbReference type="RefSeq" id="WP_118495036.1">
    <property type="nucleotide sequence ID" value="NZ_QRQK01000068.1"/>
</dbReference>
<evidence type="ECO:0000313" key="2">
    <source>
        <dbReference type="Proteomes" id="UP000285109"/>
    </source>
</evidence>
<protein>
    <submittedName>
        <fullName evidence="1">DUF2693 domain-containing protein</fullName>
    </submittedName>
</protein>
<dbReference type="Pfam" id="PF10902">
    <property type="entry name" value="WYL_2"/>
    <property type="match status" value="1"/>
</dbReference>
<proteinExistence type="predicted"/>
<gene>
    <name evidence="1" type="ORF">DWZ34_17775</name>
</gene>
<evidence type="ECO:0000313" key="1">
    <source>
        <dbReference type="EMBL" id="RHM90842.1"/>
    </source>
</evidence>